<gene>
    <name evidence="1" type="ORF">PPROV_000197300</name>
</gene>
<dbReference type="EMBL" id="BNJQ01000005">
    <property type="protein sequence ID" value="GHP03218.1"/>
    <property type="molecule type" value="Genomic_DNA"/>
</dbReference>
<dbReference type="Proteomes" id="UP000660262">
    <property type="component" value="Unassembled WGS sequence"/>
</dbReference>
<protein>
    <submittedName>
        <fullName evidence="1">Uncharacterized protein</fullName>
    </submittedName>
</protein>
<name>A0A830H944_9CHLO</name>
<reference evidence="1" key="1">
    <citation type="submission" date="2020-10" db="EMBL/GenBank/DDBJ databases">
        <title>Unveiling of a novel bifunctional photoreceptor, Dualchrome1, isolated from a cosmopolitan green alga.</title>
        <authorList>
            <person name="Suzuki S."/>
            <person name="Kawachi M."/>
        </authorList>
    </citation>
    <scope>NUCLEOTIDE SEQUENCE</scope>
    <source>
        <strain evidence="1">NIES 2893</strain>
    </source>
</reference>
<comment type="caution">
    <text evidence="1">The sequence shown here is derived from an EMBL/GenBank/DDBJ whole genome shotgun (WGS) entry which is preliminary data.</text>
</comment>
<keyword evidence="2" id="KW-1185">Reference proteome</keyword>
<accession>A0A830H944</accession>
<organism evidence="1 2">
    <name type="scientific">Pycnococcus provasolii</name>
    <dbReference type="NCBI Taxonomy" id="41880"/>
    <lineage>
        <taxon>Eukaryota</taxon>
        <taxon>Viridiplantae</taxon>
        <taxon>Chlorophyta</taxon>
        <taxon>Pseudoscourfieldiophyceae</taxon>
        <taxon>Pseudoscourfieldiales</taxon>
        <taxon>Pycnococcaceae</taxon>
        <taxon>Pycnococcus</taxon>
    </lineage>
</organism>
<evidence type="ECO:0000313" key="1">
    <source>
        <dbReference type="EMBL" id="GHP03218.1"/>
    </source>
</evidence>
<sequence length="466" mass="54075">MFVNNTIRHEQALVEQNRTYRPIIMATTVLDDSLVEGFPVFFKSFLEAHDDTYALHVAALDMRGSELCERMVDERLEDKEKNRLRCYNYTSIRASIWHHAHQHHMRRSYDHWARKVKSCRRDFPGRRHAATIKEKNCQKKHMARKDWLLQMADTSFNESRVGTSDLLSRRSHTSHADIEWLKPWHALQVWDNFTDAGLLMVDADTVFFKPFHTGAFARYNPRAPNEESLSWKERGIRARDRQQTFDELSEYLWAEAGEYTNEGTCIFQPGMIYLPPTRVDVLRVWLATGTPLADGNAPDYVDTFNEWQQNVTNTSRPIAGGFDREELHFRCLSPSFFPNANTCEDNACMKLRPKAWVAWHAGGRLNHGQAGGLVEGRRVTKAVDIMDTGPFEWAKRFCKEPCKVWDVLEIDGSGPIRPPSFEEQPFNGTADCDTHKCLKRHKHERQWAIEDMLRQKMAEAQMAEEG</sequence>
<evidence type="ECO:0000313" key="2">
    <source>
        <dbReference type="Proteomes" id="UP000660262"/>
    </source>
</evidence>
<proteinExistence type="predicted"/>
<dbReference type="AlphaFoldDB" id="A0A830H944"/>